<dbReference type="RefSeq" id="XP_009549904.1">
    <property type="nucleotide sequence ID" value="XM_009551609.1"/>
</dbReference>
<dbReference type="KEGG" id="hir:HETIRDRAFT_453980"/>
<evidence type="ECO:0000313" key="3">
    <source>
        <dbReference type="Proteomes" id="UP000030671"/>
    </source>
</evidence>
<dbReference type="EMBL" id="KI925462">
    <property type="protein sequence ID" value="ETW77887.1"/>
    <property type="molecule type" value="Genomic_DNA"/>
</dbReference>
<gene>
    <name evidence="2" type="ORF">HETIRDRAFT_453980</name>
</gene>
<evidence type="ECO:0000256" key="1">
    <source>
        <dbReference type="SAM" id="MobiDB-lite"/>
    </source>
</evidence>
<dbReference type="InParanoid" id="W4JWG2"/>
<proteinExistence type="predicted"/>
<name>W4JWG2_HETIT</name>
<feature type="region of interest" description="Disordered" evidence="1">
    <location>
        <begin position="59"/>
        <end position="109"/>
    </location>
</feature>
<dbReference type="Proteomes" id="UP000030671">
    <property type="component" value="Unassembled WGS sequence"/>
</dbReference>
<keyword evidence="3" id="KW-1185">Reference proteome</keyword>
<feature type="compositionally biased region" description="Polar residues" evidence="1">
    <location>
        <begin position="90"/>
        <end position="107"/>
    </location>
</feature>
<reference evidence="2 3" key="1">
    <citation type="journal article" date="2012" name="New Phytol.">
        <title>Insight into trade-off between wood decay and parasitism from the genome of a fungal forest pathogen.</title>
        <authorList>
            <person name="Olson A."/>
            <person name="Aerts A."/>
            <person name="Asiegbu F."/>
            <person name="Belbahri L."/>
            <person name="Bouzid O."/>
            <person name="Broberg A."/>
            <person name="Canback B."/>
            <person name="Coutinho P.M."/>
            <person name="Cullen D."/>
            <person name="Dalman K."/>
            <person name="Deflorio G."/>
            <person name="van Diepen L.T."/>
            <person name="Dunand C."/>
            <person name="Duplessis S."/>
            <person name="Durling M."/>
            <person name="Gonthier P."/>
            <person name="Grimwood J."/>
            <person name="Fossdal C.G."/>
            <person name="Hansson D."/>
            <person name="Henrissat B."/>
            <person name="Hietala A."/>
            <person name="Himmelstrand K."/>
            <person name="Hoffmeister D."/>
            <person name="Hogberg N."/>
            <person name="James T.Y."/>
            <person name="Karlsson M."/>
            <person name="Kohler A."/>
            <person name="Kues U."/>
            <person name="Lee Y.H."/>
            <person name="Lin Y.C."/>
            <person name="Lind M."/>
            <person name="Lindquist E."/>
            <person name="Lombard V."/>
            <person name="Lucas S."/>
            <person name="Lunden K."/>
            <person name="Morin E."/>
            <person name="Murat C."/>
            <person name="Park J."/>
            <person name="Raffaello T."/>
            <person name="Rouze P."/>
            <person name="Salamov A."/>
            <person name="Schmutz J."/>
            <person name="Solheim H."/>
            <person name="Stahlberg J."/>
            <person name="Velez H."/>
            <person name="de Vries R.P."/>
            <person name="Wiebenga A."/>
            <person name="Woodward S."/>
            <person name="Yakovlev I."/>
            <person name="Garbelotto M."/>
            <person name="Martin F."/>
            <person name="Grigoriev I.V."/>
            <person name="Stenlid J."/>
        </authorList>
    </citation>
    <scope>NUCLEOTIDE SEQUENCE [LARGE SCALE GENOMIC DNA]</scope>
    <source>
        <strain evidence="2 3">TC 32-1</strain>
    </source>
</reference>
<dbReference type="AlphaFoldDB" id="W4JWG2"/>
<feature type="region of interest" description="Disordered" evidence="1">
    <location>
        <begin position="127"/>
        <end position="160"/>
    </location>
</feature>
<evidence type="ECO:0000313" key="2">
    <source>
        <dbReference type="EMBL" id="ETW77887.1"/>
    </source>
</evidence>
<feature type="compositionally biased region" description="Polar residues" evidence="1">
    <location>
        <begin position="141"/>
        <end position="150"/>
    </location>
</feature>
<organism evidence="2 3">
    <name type="scientific">Heterobasidion irregulare (strain TC 32-1)</name>
    <dbReference type="NCBI Taxonomy" id="747525"/>
    <lineage>
        <taxon>Eukaryota</taxon>
        <taxon>Fungi</taxon>
        <taxon>Dikarya</taxon>
        <taxon>Basidiomycota</taxon>
        <taxon>Agaricomycotina</taxon>
        <taxon>Agaricomycetes</taxon>
        <taxon>Russulales</taxon>
        <taxon>Bondarzewiaceae</taxon>
        <taxon>Heterobasidion</taxon>
        <taxon>Heterobasidion annosum species complex</taxon>
    </lineage>
</organism>
<feature type="compositionally biased region" description="Low complexity" evidence="1">
    <location>
        <begin position="127"/>
        <end position="136"/>
    </location>
</feature>
<protein>
    <submittedName>
        <fullName evidence="2">Uncharacterized protein</fullName>
    </submittedName>
</protein>
<dbReference type="HOGENOM" id="CLU_1532761_0_0_1"/>
<dbReference type="GeneID" id="20676456"/>
<accession>W4JWG2</accession>
<sequence length="175" mass="19314">MYLVMIVCMYARTLFPGSYLRGKAVRASTCEHWASASSFKLRVASRRARAALTARAITSRGLLPRRRRRRRRDSSSGNHPLRHPRHQVPVAQSNRNPAASPPTTSNEPAVLHHLDFVQCTLRHAAGTGARAAHSTSPPFDPTTSHGSTRVPSKPSKPQAHPRFEVFGLVQLRASV</sequence>
<feature type="compositionally biased region" description="Basic residues" evidence="1">
    <location>
        <begin position="63"/>
        <end position="72"/>
    </location>
</feature>